<keyword evidence="7" id="KW-0227">DNA damage</keyword>
<dbReference type="EMBL" id="JAUCMX010000029">
    <property type="protein sequence ID" value="KAK3507672.1"/>
    <property type="molecule type" value="Genomic_DNA"/>
</dbReference>
<dbReference type="AlphaFoldDB" id="A0AAE0PTE5"/>
<dbReference type="EC" id="3.6.1.72" evidence="3"/>
<evidence type="ECO:0000256" key="9">
    <source>
        <dbReference type="ARBA" id="ARBA00022833"/>
    </source>
</evidence>
<dbReference type="InterPro" id="IPR036265">
    <property type="entry name" value="HIT-like_sf"/>
</dbReference>
<proteinExistence type="predicted"/>
<dbReference type="GO" id="GO:0003725">
    <property type="term" value="F:double-stranded RNA binding"/>
    <property type="evidence" value="ECO:0007669"/>
    <property type="project" value="TreeGrafter"/>
</dbReference>
<evidence type="ECO:0000256" key="6">
    <source>
        <dbReference type="ARBA" id="ARBA00022723"/>
    </source>
</evidence>
<evidence type="ECO:0000313" key="21">
    <source>
        <dbReference type="EMBL" id="KAK3507672.1"/>
    </source>
</evidence>
<keyword evidence="22" id="KW-1185">Reference proteome</keyword>
<dbReference type="GO" id="GO:1990165">
    <property type="term" value="F:single-strand break-containing DNA binding"/>
    <property type="evidence" value="ECO:0007669"/>
    <property type="project" value="TreeGrafter"/>
</dbReference>
<evidence type="ECO:0000256" key="16">
    <source>
        <dbReference type="ARBA" id="ARBA00044713"/>
    </source>
</evidence>
<sequence length="287" mass="33131">MMWWWAKAIRSLDVTTFQQRFLHLCIQVTFKPGQKLYLVNRLHPYTLCFREDMSPSGAPEERSRAVKRAKQRDAQDESGQGKSCRVSSPSCSGGTALPQSSQTPATVRESAAPWTQGLKVSMQNPSMQVYKDEKVVVIKDKFPKARFHWLVLPWDSISSLKALRSEHVELLRHMESVGQRMVHQCDRSDSLRFRLGYHAIPSMSHIHLHVISQDFDSPCLKNKKHWNSFTTQYFIQSQDVIMMLERDGRVSVKDGVSELLKLPLRCHVCHTEHATMPKLKEHLRLHC</sequence>
<dbReference type="Pfam" id="PF11969">
    <property type="entry name" value="DcpS_C"/>
    <property type="match status" value="1"/>
</dbReference>
<evidence type="ECO:0000256" key="14">
    <source>
        <dbReference type="ARBA" id="ARBA00032750"/>
    </source>
</evidence>
<evidence type="ECO:0000313" key="22">
    <source>
        <dbReference type="Proteomes" id="UP001274896"/>
    </source>
</evidence>
<dbReference type="GO" id="GO:0120108">
    <property type="term" value="F:DNA-3'-diphospho-5'-guanosine diphosphatase activity"/>
    <property type="evidence" value="ECO:0007669"/>
    <property type="project" value="UniProtKB-EC"/>
</dbReference>
<dbReference type="GO" id="GO:0008270">
    <property type="term" value="F:zinc ion binding"/>
    <property type="evidence" value="ECO:0007669"/>
    <property type="project" value="UniProtKB-KW"/>
</dbReference>
<feature type="domain" description="HIT" evidence="20">
    <location>
        <begin position="115"/>
        <end position="220"/>
    </location>
</feature>
<evidence type="ECO:0000259" key="20">
    <source>
        <dbReference type="PROSITE" id="PS51084"/>
    </source>
</evidence>
<keyword evidence="11" id="KW-0234">DNA repair</keyword>
<feature type="compositionally biased region" description="Polar residues" evidence="19">
    <location>
        <begin position="77"/>
        <end position="105"/>
    </location>
</feature>
<evidence type="ECO:0000256" key="11">
    <source>
        <dbReference type="ARBA" id="ARBA00023204"/>
    </source>
</evidence>
<evidence type="ECO:0000256" key="5">
    <source>
        <dbReference type="ARBA" id="ARBA00018614"/>
    </source>
</evidence>
<dbReference type="GO" id="GO:0005730">
    <property type="term" value="C:nucleolus"/>
    <property type="evidence" value="ECO:0007669"/>
    <property type="project" value="UniProtKB-SubCell"/>
</dbReference>
<name>A0AAE0PTE5_9TELE</name>
<dbReference type="InterPro" id="IPR032566">
    <property type="entry name" value="Znf-C2HE"/>
</dbReference>
<keyword evidence="10" id="KW-0238">DNA-binding</keyword>
<feature type="compositionally biased region" description="Basic and acidic residues" evidence="19">
    <location>
        <begin position="53"/>
        <end position="64"/>
    </location>
</feature>
<evidence type="ECO:0000256" key="4">
    <source>
        <dbReference type="ARBA" id="ARBA00012496"/>
    </source>
</evidence>
<evidence type="ECO:0000256" key="17">
    <source>
        <dbReference type="ARBA" id="ARBA00045142"/>
    </source>
</evidence>
<evidence type="ECO:0000256" key="15">
    <source>
        <dbReference type="ARBA" id="ARBA00044639"/>
    </source>
</evidence>
<evidence type="ECO:0000256" key="12">
    <source>
        <dbReference type="ARBA" id="ARBA00023242"/>
    </source>
</evidence>
<dbReference type="Gene3D" id="3.30.428.10">
    <property type="entry name" value="HIT-like"/>
    <property type="match status" value="1"/>
</dbReference>
<evidence type="ECO:0000256" key="19">
    <source>
        <dbReference type="SAM" id="MobiDB-lite"/>
    </source>
</evidence>
<dbReference type="EC" id="3.6.1.71" evidence="4"/>
<evidence type="ECO:0000256" key="18">
    <source>
        <dbReference type="PROSITE-ProRule" id="PRU00464"/>
    </source>
</evidence>
<comment type="caution">
    <text evidence="21">The sequence shown here is derived from an EMBL/GenBank/DDBJ whole genome shotgun (WGS) entry which is preliminary data.</text>
</comment>
<dbReference type="FunFam" id="3.30.428.10:FF:000004">
    <property type="entry name" value="aprataxin isoform X2"/>
    <property type="match status" value="1"/>
</dbReference>
<comment type="catalytic activity">
    <reaction evidence="16">
        <text>a 5'-end adenosine-5'-diphospho-5'-ribonucleoside-2'-deoxyribonucleotide-DNA + H2O = a 5'-end 5'-phospho-ribonucleoside-2'-deoxyribonucleotide-DNA + AMP + 2 H(+)</text>
        <dbReference type="Rhea" id="RHEA:52132"/>
        <dbReference type="Rhea" id="RHEA-COMP:13182"/>
        <dbReference type="Rhea" id="RHEA-COMP:13183"/>
        <dbReference type="ChEBI" id="CHEBI:15377"/>
        <dbReference type="ChEBI" id="CHEBI:15378"/>
        <dbReference type="ChEBI" id="CHEBI:136414"/>
        <dbReference type="ChEBI" id="CHEBI:136415"/>
        <dbReference type="ChEBI" id="CHEBI:456215"/>
        <dbReference type="EC" id="3.6.1.71"/>
    </reaction>
</comment>
<evidence type="ECO:0000256" key="10">
    <source>
        <dbReference type="ARBA" id="ARBA00023125"/>
    </source>
</evidence>
<keyword evidence="8" id="KW-0863">Zinc-finger</keyword>
<reference evidence="21" key="1">
    <citation type="submission" date="2023-06" db="EMBL/GenBank/DDBJ databases">
        <title>Male Hemibagrus guttatus genome.</title>
        <authorList>
            <person name="Bian C."/>
        </authorList>
    </citation>
    <scope>NUCLEOTIDE SEQUENCE</scope>
    <source>
        <strain evidence="21">Male_cb2023</strain>
        <tissue evidence="21">Muscle</tissue>
    </source>
</reference>
<feature type="region of interest" description="Disordered" evidence="19">
    <location>
        <begin position="53"/>
        <end position="110"/>
    </location>
</feature>
<organism evidence="21 22">
    <name type="scientific">Hemibagrus guttatus</name>
    <dbReference type="NCBI Taxonomy" id="175788"/>
    <lineage>
        <taxon>Eukaryota</taxon>
        <taxon>Metazoa</taxon>
        <taxon>Chordata</taxon>
        <taxon>Craniata</taxon>
        <taxon>Vertebrata</taxon>
        <taxon>Euteleostomi</taxon>
        <taxon>Actinopterygii</taxon>
        <taxon>Neopterygii</taxon>
        <taxon>Teleostei</taxon>
        <taxon>Ostariophysi</taxon>
        <taxon>Siluriformes</taxon>
        <taxon>Bagridae</taxon>
        <taxon>Hemibagrus</taxon>
    </lineage>
</organism>
<dbReference type="PROSITE" id="PS00892">
    <property type="entry name" value="HIT_1"/>
    <property type="match status" value="1"/>
</dbReference>
<dbReference type="CDD" id="cd01278">
    <property type="entry name" value="aprataxin_related"/>
    <property type="match status" value="1"/>
</dbReference>
<dbReference type="GO" id="GO:0003697">
    <property type="term" value="F:single-stranded DNA binding"/>
    <property type="evidence" value="ECO:0007669"/>
    <property type="project" value="TreeGrafter"/>
</dbReference>
<dbReference type="GO" id="GO:0033699">
    <property type="term" value="F:DNA 5'-adenosine monophosphate hydrolase activity"/>
    <property type="evidence" value="ECO:0007669"/>
    <property type="project" value="UniProtKB-EC"/>
</dbReference>
<accession>A0AAE0PTE5</accession>
<comment type="subcellular location">
    <subcellularLocation>
        <location evidence="1">Nucleus</location>
        <location evidence="1">Nucleolus</location>
    </subcellularLocation>
    <subcellularLocation>
        <location evidence="2">Nucleus</location>
        <location evidence="2">Nucleoplasm</location>
    </subcellularLocation>
</comment>
<dbReference type="InterPro" id="IPR019808">
    <property type="entry name" value="Histidine_triad_CS"/>
</dbReference>
<comment type="catalytic activity">
    <reaction evidence="13">
        <text>a 3'-end 2'-deoxyribonucleotide-3'-diphospho-5'-guanosine-DNA + H2O = a 3'-end 2'-deoxyribonucleotide 3'-phosphate-DNA + GMP + 2 H(+)</text>
        <dbReference type="Rhea" id="RHEA:52140"/>
        <dbReference type="Rhea" id="RHEA-COMP:13186"/>
        <dbReference type="Rhea" id="RHEA-COMP:13187"/>
        <dbReference type="ChEBI" id="CHEBI:15377"/>
        <dbReference type="ChEBI" id="CHEBI:15378"/>
        <dbReference type="ChEBI" id="CHEBI:58115"/>
        <dbReference type="ChEBI" id="CHEBI:136419"/>
        <dbReference type="ChEBI" id="CHEBI:136420"/>
        <dbReference type="EC" id="3.6.1.72"/>
    </reaction>
</comment>
<gene>
    <name evidence="21" type="ORF">QTP70_032790</name>
</gene>
<evidence type="ECO:0000256" key="7">
    <source>
        <dbReference type="ARBA" id="ARBA00022763"/>
    </source>
</evidence>
<evidence type="ECO:0000256" key="2">
    <source>
        <dbReference type="ARBA" id="ARBA00004642"/>
    </source>
</evidence>
<dbReference type="PROSITE" id="PS51084">
    <property type="entry name" value="HIT_2"/>
    <property type="match status" value="1"/>
</dbReference>
<dbReference type="GO" id="GO:0030983">
    <property type="term" value="F:mismatched DNA binding"/>
    <property type="evidence" value="ECO:0007669"/>
    <property type="project" value="TreeGrafter"/>
</dbReference>
<dbReference type="Pfam" id="PF16278">
    <property type="entry name" value="zf-C2HE"/>
    <property type="match status" value="1"/>
</dbReference>
<dbReference type="PANTHER" id="PTHR12486:SF4">
    <property type="entry name" value="APRATAXIN"/>
    <property type="match status" value="1"/>
</dbReference>
<dbReference type="GO" id="GO:0000012">
    <property type="term" value="P:single strand break repair"/>
    <property type="evidence" value="ECO:0007669"/>
    <property type="project" value="TreeGrafter"/>
</dbReference>
<dbReference type="SUPFAM" id="SSF54197">
    <property type="entry name" value="HIT-like"/>
    <property type="match status" value="1"/>
</dbReference>
<keyword evidence="12" id="KW-0539">Nucleus</keyword>
<comment type="function">
    <text evidence="17">DNA-binding protein involved in single-strand DNA break repair, double-strand DNA break repair and base excision repair. Resolves abortive DNA ligation intermediates formed either at base excision sites, or when DNA ligases attempt to repair non-ligatable breaks induced by reactive oxygen species. Catalyzes the release of adenylate groups covalently linked to 5'-phosphate termini, resulting in the production of 5'-phosphate termini that can be efficiently rejoined. Also able to hydrolyze adenosine 5'-monophosphoramidate (AMP-NH(2)) and diadenosine tetraphosphate (AppppA), but with lower catalytic activity. Likewise, catalyzes the release of 3'-linked guanosine (DNAppG) and inosine (DNAppI) from DNA, but has higher specific activity with 5'-linked adenosine (AppDNA).</text>
</comment>
<comment type="catalytic activity">
    <reaction evidence="15">
        <text>a 5'-end adenosine-5'-diphospho-5'-2'-deoxyribonucleoside-DNA + H2O = a 5'-end 5'-phospho-2'-deoxyribonucleoside-DNA + AMP + 2 H(+)</text>
        <dbReference type="Rhea" id="RHEA:52128"/>
        <dbReference type="Rhea" id="RHEA-COMP:13180"/>
        <dbReference type="Rhea" id="RHEA-COMP:13181"/>
        <dbReference type="ChEBI" id="CHEBI:15377"/>
        <dbReference type="ChEBI" id="CHEBI:15378"/>
        <dbReference type="ChEBI" id="CHEBI:136412"/>
        <dbReference type="ChEBI" id="CHEBI:136413"/>
        <dbReference type="ChEBI" id="CHEBI:456215"/>
        <dbReference type="EC" id="3.6.1.71"/>
    </reaction>
</comment>
<evidence type="ECO:0000256" key="8">
    <source>
        <dbReference type="ARBA" id="ARBA00022771"/>
    </source>
</evidence>
<evidence type="ECO:0000256" key="1">
    <source>
        <dbReference type="ARBA" id="ARBA00004604"/>
    </source>
</evidence>
<dbReference type="InterPro" id="IPR011146">
    <property type="entry name" value="HIT-like"/>
</dbReference>
<feature type="short sequence motif" description="Histidine triad motif" evidence="18">
    <location>
        <begin position="205"/>
        <end position="209"/>
    </location>
</feature>
<dbReference type="PANTHER" id="PTHR12486">
    <property type="entry name" value="APRATAXIN-RELATED"/>
    <property type="match status" value="1"/>
</dbReference>
<keyword evidence="6" id="KW-0479">Metal-binding</keyword>
<evidence type="ECO:0000256" key="13">
    <source>
        <dbReference type="ARBA" id="ARBA00024601"/>
    </source>
</evidence>
<dbReference type="GO" id="GO:0005654">
    <property type="term" value="C:nucleoplasm"/>
    <property type="evidence" value="ECO:0007669"/>
    <property type="project" value="UniProtKB-SubCell"/>
</dbReference>
<dbReference type="Proteomes" id="UP001274896">
    <property type="component" value="Unassembled WGS sequence"/>
</dbReference>
<keyword evidence="9" id="KW-0862">Zinc</keyword>
<evidence type="ECO:0000256" key="3">
    <source>
        <dbReference type="ARBA" id="ARBA00012495"/>
    </source>
</evidence>
<protein>
    <recommendedName>
        <fullName evidence="5">Aprataxin</fullName>
        <ecNumber evidence="4">3.6.1.71</ecNumber>
        <ecNumber evidence="3">3.6.1.72</ecNumber>
    </recommendedName>
    <alternativeName>
        <fullName evidence="14">Forkhead-associated domain histidine triad-like protein</fullName>
    </alternativeName>
</protein>